<dbReference type="EMBL" id="JABELV010000178">
    <property type="protein sequence ID" value="KAG7528525.1"/>
    <property type="molecule type" value="Genomic_DNA"/>
</dbReference>
<dbReference type="PANTHER" id="PTHR37919">
    <property type="entry name" value="PROTEIN CBG05606"/>
    <property type="match status" value="1"/>
</dbReference>
<comment type="caution">
    <text evidence="1">The sequence shown here is derived from an EMBL/GenBank/DDBJ whole genome shotgun (WGS) entry which is preliminary data.</text>
</comment>
<dbReference type="PANTHER" id="PTHR37919:SF2">
    <property type="entry name" value="EXPERA DOMAIN-CONTAINING PROTEIN"/>
    <property type="match status" value="1"/>
</dbReference>
<organism evidence="1 2">
    <name type="scientific">Filobasidium floriforme</name>
    <dbReference type="NCBI Taxonomy" id="5210"/>
    <lineage>
        <taxon>Eukaryota</taxon>
        <taxon>Fungi</taxon>
        <taxon>Dikarya</taxon>
        <taxon>Basidiomycota</taxon>
        <taxon>Agaricomycotina</taxon>
        <taxon>Tremellomycetes</taxon>
        <taxon>Filobasidiales</taxon>
        <taxon>Filobasidiaceae</taxon>
        <taxon>Filobasidium</taxon>
    </lineage>
</organism>
<dbReference type="Proteomes" id="UP000812966">
    <property type="component" value="Unassembled WGS sequence"/>
</dbReference>
<protein>
    <submittedName>
        <fullName evidence="1">Uncharacterized protein</fullName>
    </submittedName>
</protein>
<dbReference type="AlphaFoldDB" id="A0A8K0JFK1"/>
<gene>
    <name evidence="1" type="ORF">FFLO_06081</name>
</gene>
<evidence type="ECO:0000313" key="2">
    <source>
        <dbReference type="Proteomes" id="UP000812966"/>
    </source>
</evidence>
<accession>A0A8K0JFK1</accession>
<evidence type="ECO:0000313" key="1">
    <source>
        <dbReference type="EMBL" id="KAG7528525.1"/>
    </source>
</evidence>
<keyword evidence="2" id="KW-1185">Reference proteome</keyword>
<dbReference type="OrthoDB" id="60858at2759"/>
<reference evidence="1" key="1">
    <citation type="submission" date="2020-04" db="EMBL/GenBank/DDBJ databases">
        <title>Analysis of mating type loci in Filobasidium floriforme.</title>
        <authorList>
            <person name="Nowrousian M."/>
        </authorList>
    </citation>
    <scope>NUCLEOTIDE SEQUENCE</scope>
    <source>
        <strain evidence="1">CBS 6242</strain>
    </source>
</reference>
<proteinExistence type="predicted"/>
<name>A0A8K0JFK1_9TREE</name>
<sequence length="210" mass="23466">MPPAISKPAAALIRSPSLRPPSWISIWFGLSSVVLLWDAGYCLLRPRSMPGGDLHWVWKPYELYGEIDHLYGLPGFTSKSITGFTSAQATLNIIQSTLNLEYIYLSHFSQNKRWRLEGSEKRSDPKAPLIGFAAAVMMFSKTVLYCLQEYFCDSCSIGHNHPYDLLVFWIIPNDLAPPASAGHVQTQLANHLRARETRCRSGRRGGSVVG</sequence>